<reference evidence="1" key="2">
    <citation type="submission" date="2015-06" db="UniProtKB">
        <authorList>
            <consortium name="EnsemblMetazoa"/>
        </authorList>
    </citation>
    <scope>IDENTIFICATION</scope>
</reference>
<organism evidence="1 2">
    <name type="scientific">Tetranychus urticae</name>
    <name type="common">Two-spotted spider mite</name>
    <dbReference type="NCBI Taxonomy" id="32264"/>
    <lineage>
        <taxon>Eukaryota</taxon>
        <taxon>Metazoa</taxon>
        <taxon>Ecdysozoa</taxon>
        <taxon>Arthropoda</taxon>
        <taxon>Chelicerata</taxon>
        <taxon>Arachnida</taxon>
        <taxon>Acari</taxon>
        <taxon>Acariformes</taxon>
        <taxon>Trombidiformes</taxon>
        <taxon>Prostigmata</taxon>
        <taxon>Eleutherengona</taxon>
        <taxon>Raphignathae</taxon>
        <taxon>Tetranychoidea</taxon>
        <taxon>Tetranychidae</taxon>
        <taxon>Tetranychus</taxon>
    </lineage>
</organism>
<dbReference type="Proteomes" id="UP000015104">
    <property type="component" value="Unassembled WGS sequence"/>
</dbReference>
<reference evidence="2" key="1">
    <citation type="submission" date="2011-08" db="EMBL/GenBank/DDBJ databases">
        <authorList>
            <person name="Rombauts S."/>
        </authorList>
    </citation>
    <scope>NUCLEOTIDE SEQUENCE</scope>
    <source>
        <strain evidence="2">London</strain>
    </source>
</reference>
<keyword evidence="2" id="KW-1185">Reference proteome</keyword>
<accession>T1K9K3</accession>
<dbReference type="GO" id="GO:0008374">
    <property type="term" value="F:O-acyltransferase activity"/>
    <property type="evidence" value="ECO:0007669"/>
    <property type="project" value="InterPro"/>
</dbReference>
<dbReference type="AlphaFoldDB" id="T1K9K3"/>
<dbReference type="PANTHER" id="PTHR11440">
    <property type="entry name" value="LECITHIN-CHOLESTEROL ACYLTRANSFERASE-RELATED"/>
    <property type="match status" value="1"/>
</dbReference>
<protein>
    <submittedName>
        <fullName evidence="1">Uncharacterized protein</fullName>
    </submittedName>
</protein>
<proteinExistence type="predicted"/>
<name>T1K9K3_TETUR</name>
<dbReference type="OrthoDB" id="190846at2759"/>
<dbReference type="InterPro" id="IPR003386">
    <property type="entry name" value="LACT/PDAT_acylTrfase"/>
</dbReference>
<sequence length="375" mass="44048">MIVAGYMGTQLKYQLHKANTSPFFCQKNLYTTRSLWLDAYQAFSPVKKYCWLHYLSLEYDPWTRSTKSPPGVQILVPPMGDTQSIEYISPFPFQVRPTEYYINIINSLERLGYSRGYNIFGAPYDWRKSPHEQGDFFESLRYLVQEIYEKNGGKRVILFGHSMGGNFAYLFLRKQNVYWKNHYIRAVVFAASPWGGNFKHMYDYLYEDDFAADLIPEFRQVERTYSSLAFLLPNKRIWGPDDIFLTTPTADYTAFNMEEYFAHLNHPNGYQMYLDTKDLMDPFVHPEVDIYCIPAVGYKTLRQVEMFSDNDKTNRFTNYSQGDGFVNIESALGCLNWFPSKKYKFYLKLLDSSHLGMLRETEPVNFFANLIYSLP</sequence>
<dbReference type="Gene3D" id="3.40.50.1820">
    <property type="entry name" value="alpha/beta hydrolase"/>
    <property type="match status" value="1"/>
</dbReference>
<dbReference type="Pfam" id="PF02450">
    <property type="entry name" value="LCAT"/>
    <property type="match status" value="1"/>
</dbReference>
<gene>
    <name evidence="1" type="primary">107361515</name>
</gene>
<evidence type="ECO:0000313" key="1">
    <source>
        <dbReference type="EnsemblMetazoa" id="tetur07g05250.1"/>
    </source>
</evidence>
<dbReference type="EMBL" id="CAEY01001892">
    <property type="status" value="NOT_ANNOTATED_CDS"/>
    <property type="molecule type" value="Genomic_DNA"/>
</dbReference>
<dbReference type="GO" id="GO:0006629">
    <property type="term" value="P:lipid metabolic process"/>
    <property type="evidence" value="ECO:0007669"/>
    <property type="project" value="InterPro"/>
</dbReference>
<dbReference type="InterPro" id="IPR029058">
    <property type="entry name" value="AB_hydrolase_fold"/>
</dbReference>
<dbReference type="eggNOG" id="KOG2369">
    <property type="taxonomic scope" value="Eukaryota"/>
</dbReference>
<evidence type="ECO:0000313" key="2">
    <source>
        <dbReference type="Proteomes" id="UP000015104"/>
    </source>
</evidence>
<dbReference type="HOGENOM" id="CLU_100440_0_0_1"/>
<dbReference type="STRING" id="32264.T1K9K3"/>
<dbReference type="SUPFAM" id="SSF53474">
    <property type="entry name" value="alpha/beta-Hydrolases"/>
    <property type="match status" value="1"/>
</dbReference>
<dbReference type="EnsemblMetazoa" id="tetur07g05250.1">
    <property type="protein sequence ID" value="tetur07g05250.1"/>
    <property type="gene ID" value="tetur07g05250"/>
</dbReference>